<dbReference type="PANTHER" id="PTHR11461:SF347">
    <property type="entry name" value="SERINE PROTEASE INHIBITOR (SERPIN) FAMILY PROTEIN-RELATED"/>
    <property type="match status" value="1"/>
</dbReference>
<dbReference type="InterPro" id="IPR036186">
    <property type="entry name" value="Serpin_sf"/>
</dbReference>
<evidence type="ECO:0000256" key="2">
    <source>
        <dbReference type="RuleBase" id="RU000411"/>
    </source>
</evidence>
<evidence type="ECO:0000313" key="5">
    <source>
        <dbReference type="EMBL" id="CAA0309025.1"/>
    </source>
</evidence>
<dbReference type="Gene3D" id="3.30.497.10">
    <property type="entry name" value="Antithrombin, subunit I, domain 2"/>
    <property type="match status" value="1"/>
</dbReference>
<dbReference type="GO" id="GO:0005615">
    <property type="term" value="C:extracellular space"/>
    <property type="evidence" value="ECO:0007669"/>
    <property type="project" value="InterPro"/>
</dbReference>
<evidence type="ECO:0000256" key="1">
    <source>
        <dbReference type="ARBA" id="ARBA00009500"/>
    </source>
</evidence>
<dbReference type="InterPro" id="IPR042178">
    <property type="entry name" value="Serpin_sf_1"/>
</dbReference>
<dbReference type="PROSITE" id="PS00284">
    <property type="entry name" value="SERPIN"/>
    <property type="match status" value="1"/>
</dbReference>
<dbReference type="InterPro" id="IPR000215">
    <property type="entry name" value="Serpin_fam"/>
</dbReference>
<dbReference type="InterPro" id="IPR042185">
    <property type="entry name" value="Serpin_sf_2"/>
</dbReference>
<dbReference type="Pfam" id="PF00079">
    <property type="entry name" value="Serpin"/>
    <property type="match status" value="1"/>
</dbReference>
<evidence type="ECO:0000259" key="4">
    <source>
        <dbReference type="SMART" id="SM00093"/>
    </source>
</evidence>
<gene>
    <name evidence="5" type="ORF">C24_LOCUS5085</name>
</gene>
<feature type="compositionally biased region" description="Basic and acidic residues" evidence="3">
    <location>
        <begin position="1"/>
        <end position="12"/>
    </location>
</feature>
<proteinExistence type="inferred from homology"/>
<dbReference type="Proteomes" id="UP000434276">
    <property type="component" value="Unassembled WGS sequence"/>
</dbReference>
<protein>
    <recommendedName>
        <fullName evidence="4">Serpin domain-containing protein</fullName>
    </recommendedName>
</protein>
<comment type="similarity">
    <text evidence="1 2">Belongs to the serpin family.</text>
</comment>
<dbReference type="SMART" id="SM00093">
    <property type="entry name" value="SERPIN"/>
    <property type="match status" value="1"/>
</dbReference>
<evidence type="ECO:0000256" key="3">
    <source>
        <dbReference type="SAM" id="MobiDB-lite"/>
    </source>
</evidence>
<dbReference type="OrthoDB" id="1063785at2759"/>
<feature type="domain" description="Serpin" evidence="4">
    <location>
        <begin position="76"/>
        <end position="431"/>
    </location>
</feature>
<dbReference type="SUPFAM" id="SSF56574">
    <property type="entry name" value="Serpins"/>
    <property type="match status" value="1"/>
</dbReference>
<accession>A0A5S9WRR0</accession>
<dbReference type="GO" id="GO:0004867">
    <property type="term" value="F:serine-type endopeptidase inhibitor activity"/>
    <property type="evidence" value="ECO:0007669"/>
    <property type="project" value="InterPro"/>
</dbReference>
<dbReference type="ExpressionAtlas" id="A0A5S9WRR0">
    <property type="expression patterns" value="differential"/>
</dbReference>
<sequence length="433" mass="48135">MEPKEKKQKLDTSEVASPSLSKTHLKKKKTKKQKIRKSQEITSPSLSKNTDLVIASPSLSNIDVGEAMKKQNDVAIFLTGIVISSVAKNSNFVFSPASINAALTMVAASSGGEQGEELRSFILSFLKSSSTDELNAIFRKIASVVLVDGSKKGGPKIAVVNGMWMDQSLSVNPLSKDLFKNFFSAAFAQVDFRSKAEEVRTEVNAWASSHTNGLIKDLLPRGSVTSLPDRVYGSALYFKGTWEEKYSKSMTKCKPLYLLNGTSVSVPFMSSFEKQYIAAYDGFKVLRLPYRQGRDNTNRNFAMYIYLPDKKGELDDLLERMTSTPGFLDSHNPERRVKVGKFRIPKFKIEFGFEASSAFSDFELDVSFYQKTLIEIDEKGTEAVTFTAFRSAYLGCALVKPIDFVADHPFLFLIREEQTGTVLFAGQIFDPSA</sequence>
<feature type="region of interest" description="Disordered" evidence="3">
    <location>
        <begin position="1"/>
        <end position="43"/>
    </location>
</feature>
<evidence type="ECO:0000313" key="6">
    <source>
        <dbReference type="Proteomes" id="UP000434276"/>
    </source>
</evidence>
<reference evidence="5 6" key="1">
    <citation type="submission" date="2019-12" db="EMBL/GenBank/DDBJ databases">
        <authorList>
            <person name="Jiao W.-B."/>
            <person name="Schneeberger K."/>
        </authorList>
    </citation>
    <scope>NUCLEOTIDE SEQUENCE [LARGE SCALE GENOMIC DNA]</scope>
    <source>
        <strain evidence="6">cv. C24</strain>
    </source>
</reference>
<dbReference type="InterPro" id="IPR023796">
    <property type="entry name" value="Serpin_dom"/>
</dbReference>
<dbReference type="CDD" id="cd02043">
    <property type="entry name" value="serpinP_plants"/>
    <property type="match status" value="1"/>
</dbReference>
<organism evidence="5 6">
    <name type="scientific">Arabidopsis thaliana</name>
    <name type="common">Mouse-ear cress</name>
    <dbReference type="NCBI Taxonomy" id="3702"/>
    <lineage>
        <taxon>Eukaryota</taxon>
        <taxon>Viridiplantae</taxon>
        <taxon>Streptophyta</taxon>
        <taxon>Embryophyta</taxon>
        <taxon>Tracheophyta</taxon>
        <taxon>Spermatophyta</taxon>
        <taxon>Magnoliopsida</taxon>
        <taxon>eudicotyledons</taxon>
        <taxon>Gunneridae</taxon>
        <taxon>Pentapetalae</taxon>
        <taxon>rosids</taxon>
        <taxon>malvids</taxon>
        <taxon>Brassicales</taxon>
        <taxon>Brassicaceae</taxon>
        <taxon>Camelineae</taxon>
        <taxon>Arabidopsis</taxon>
    </lineage>
</organism>
<dbReference type="PANTHER" id="PTHR11461">
    <property type="entry name" value="SERINE PROTEASE INHIBITOR, SERPIN"/>
    <property type="match status" value="1"/>
</dbReference>
<dbReference type="EMBL" id="CACSHJ010000087">
    <property type="protein sequence ID" value="CAA0309025.1"/>
    <property type="molecule type" value="Genomic_DNA"/>
</dbReference>
<dbReference type="AlphaFoldDB" id="A0A5S9WRR0"/>
<name>A0A5S9WRR0_ARATH</name>
<dbReference type="InterPro" id="IPR023795">
    <property type="entry name" value="Serpin_CS"/>
</dbReference>
<dbReference type="Gene3D" id="2.30.39.10">
    <property type="entry name" value="Alpha-1-antitrypsin, domain 1"/>
    <property type="match status" value="1"/>
</dbReference>
<feature type="compositionally biased region" description="Basic residues" evidence="3">
    <location>
        <begin position="23"/>
        <end position="36"/>
    </location>
</feature>